<dbReference type="GO" id="GO:0032355">
    <property type="term" value="P:response to estradiol"/>
    <property type="evidence" value="ECO:0007669"/>
    <property type="project" value="TreeGrafter"/>
</dbReference>
<dbReference type="GO" id="GO:0045735">
    <property type="term" value="F:nutrient reservoir activity"/>
    <property type="evidence" value="ECO:0007669"/>
    <property type="project" value="UniProtKB-KW"/>
</dbReference>
<gene>
    <name evidence="6" type="ORF">C0J50_3508</name>
</gene>
<dbReference type="PROSITE" id="PS51211">
    <property type="entry name" value="VITELLOGENIN"/>
    <property type="match status" value="1"/>
</dbReference>
<evidence type="ECO:0000313" key="7">
    <source>
        <dbReference type="Proteomes" id="UP001205998"/>
    </source>
</evidence>
<evidence type="ECO:0000256" key="1">
    <source>
        <dbReference type="ARBA" id="ARBA00022729"/>
    </source>
</evidence>
<evidence type="ECO:0000256" key="2">
    <source>
        <dbReference type="ARBA" id="ARBA00022761"/>
    </source>
</evidence>
<dbReference type="GO" id="GO:0071391">
    <property type="term" value="P:cellular response to estrogen stimulus"/>
    <property type="evidence" value="ECO:0007669"/>
    <property type="project" value="TreeGrafter"/>
</dbReference>
<keyword evidence="4" id="KW-1015">Disulfide bond</keyword>
<comment type="caution">
    <text evidence="6">The sequence shown here is derived from an EMBL/GenBank/DDBJ whole genome shotgun (WGS) entry which is preliminary data.</text>
</comment>
<dbReference type="InterPro" id="IPR011030">
    <property type="entry name" value="Lipovitellin_superhlx_dom"/>
</dbReference>
<dbReference type="InterPro" id="IPR015816">
    <property type="entry name" value="Vitellinogen_b-sht_N"/>
</dbReference>
<keyword evidence="1" id="KW-0732">Signal</keyword>
<evidence type="ECO:0000256" key="4">
    <source>
        <dbReference type="PROSITE-ProRule" id="PRU00557"/>
    </source>
</evidence>
<dbReference type="SMART" id="SM00638">
    <property type="entry name" value="LPD_N"/>
    <property type="match status" value="1"/>
</dbReference>
<dbReference type="Pfam" id="PF01347">
    <property type="entry name" value="Vitellogenin_N"/>
    <property type="match status" value="1"/>
</dbReference>
<dbReference type="FunFam" id="1.25.10.20:FF:000002">
    <property type="entry name" value="Vitellogenin 7"/>
    <property type="match status" value="1"/>
</dbReference>
<dbReference type="InterPro" id="IPR050733">
    <property type="entry name" value="Vitellogenin/Apolipophorin"/>
</dbReference>
<feature type="non-terminal residue" evidence="6">
    <location>
        <position position="1"/>
    </location>
</feature>
<sequence length="443" mass="49024">KTHYMITEDVQTHQIAVRKSKDLNNCHDRVRKDIGLAYTETCEECQQRLRSLTGTATFSYIMKPTDTGTLVSEATVEEVHQFSLFDTATGAAQMKAKQILNLQEVKNSPIAPHAGEYSVRGSLQYEFATEIHQTPIQLLKISNAQAQIAEVLQHLVANNAAMVHEDAPLKFIQLVQLMRVATMENIQAIWAQYKNKPVHRRWLLDALPVVGTHVALNFIKEKFHADELAVPELTQALIVALHMVHANPDTIQLTANLASNPKVKNIPVLREVIMLGQGSMVARYCAEVHSCQADLLKHIHENAAEAISKADIPEIRLSLKALGNAGHPASLKTIMKLLPGFGSAAASIPMRVQIDALLALRNIAKKEPKLVQPVALQLFMDRALHPELRMVACIVLFETKPSVALMATLGGALEKETNMHVVSFAYSHIKSLSRSMTPDNMHV</sequence>
<name>A0AAD5FF92_SILAS</name>
<organism evidence="6 7">
    <name type="scientific">Silurus asotus</name>
    <name type="common">Amur catfish</name>
    <name type="synonym">Parasilurus asotus</name>
    <dbReference type="NCBI Taxonomy" id="30991"/>
    <lineage>
        <taxon>Eukaryota</taxon>
        <taxon>Metazoa</taxon>
        <taxon>Chordata</taxon>
        <taxon>Craniata</taxon>
        <taxon>Vertebrata</taxon>
        <taxon>Euteleostomi</taxon>
        <taxon>Actinopterygii</taxon>
        <taxon>Neopterygii</taxon>
        <taxon>Teleostei</taxon>
        <taxon>Ostariophysi</taxon>
        <taxon>Siluriformes</taxon>
        <taxon>Siluridae</taxon>
        <taxon>Silurus</taxon>
    </lineage>
</organism>
<dbReference type="SUPFAM" id="SSF48431">
    <property type="entry name" value="Lipovitellin-phosvitin complex, superhelical domain"/>
    <property type="match status" value="1"/>
</dbReference>
<evidence type="ECO:0000256" key="3">
    <source>
        <dbReference type="ARBA" id="ARBA00023180"/>
    </source>
</evidence>
<keyword evidence="7" id="KW-1185">Reference proteome</keyword>
<comment type="caution">
    <text evidence="4">Lacks conserved residue(s) required for the propagation of feature annotation.</text>
</comment>
<feature type="non-terminal residue" evidence="6">
    <location>
        <position position="443"/>
    </location>
</feature>
<dbReference type="Proteomes" id="UP001205998">
    <property type="component" value="Unassembled WGS sequence"/>
</dbReference>
<dbReference type="PANTHER" id="PTHR23345">
    <property type="entry name" value="VITELLOGENIN-RELATED"/>
    <property type="match status" value="1"/>
</dbReference>
<dbReference type="GO" id="GO:0005319">
    <property type="term" value="F:lipid transporter activity"/>
    <property type="evidence" value="ECO:0007669"/>
    <property type="project" value="InterPro"/>
</dbReference>
<accession>A0AAD5FF92</accession>
<dbReference type="PANTHER" id="PTHR23345:SF9">
    <property type="entry name" value="VITELLOGENIN-RELATED"/>
    <property type="match status" value="1"/>
</dbReference>
<dbReference type="Gene3D" id="1.25.10.20">
    <property type="entry name" value="Vitellinogen, superhelical"/>
    <property type="match status" value="1"/>
</dbReference>
<keyword evidence="3" id="KW-0325">Glycoprotein</keyword>
<proteinExistence type="predicted"/>
<dbReference type="Gene3D" id="2.30.230.10">
    <property type="entry name" value="Lipovitellin, beta-sheet shell regions, chain A"/>
    <property type="match status" value="1"/>
</dbReference>
<feature type="disulfide bond" evidence="4">
    <location>
        <begin position="42"/>
        <end position="45"/>
    </location>
</feature>
<feature type="domain" description="Vitellogenin" evidence="5">
    <location>
        <begin position="1"/>
        <end position="443"/>
    </location>
</feature>
<dbReference type="SUPFAM" id="SSF56968">
    <property type="entry name" value="Lipovitellin-phosvitin complex, beta-sheet shell regions"/>
    <property type="match status" value="1"/>
</dbReference>
<dbReference type="InterPro" id="IPR001747">
    <property type="entry name" value="Vitellogenin_N"/>
</dbReference>
<evidence type="ECO:0000313" key="6">
    <source>
        <dbReference type="EMBL" id="KAI5614696.1"/>
    </source>
</evidence>
<evidence type="ECO:0000259" key="5">
    <source>
        <dbReference type="PROSITE" id="PS51211"/>
    </source>
</evidence>
<dbReference type="EMBL" id="MU558159">
    <property type="protein sequence ID" value="KAI5614696.1"/>
    <property type="molecule type" value="Genomic_DNA"/>
</dbReference>
<protein>
    <submittedName>
        <fullName evidence="6">Vitellogenin 7 isoform X1</fullName>
    </submittedName>
</protein>
<reference evidence="6" key="1">
    <citation type="submission" date="2018-07" db="EMBL/GenBank/DDBJ databases">
        <title>Comparative genomics of catfishes provides insights into carnivory and benthic adaptation.</title>
        <authorList>
            <person name="Zhang Y."/>
            <person name="Wang D."/>
            <person name="Peng Z."/>
            <person name="Zheng S."/>
            <person name="Shao F."/>
            <person name="Tao W."/>
        </authorList>
    </citation>
    <scope>NUCLEOTIDE SEQUENCE</scope>
    <source>
        <strain evidence="6">Chongqing</strain>
    </source>
</reference>
<keyword evidence="2" id="KW-0758">Storage protein</keyword>
<dbReference type="AlphaFoldDB" id="A0AAD5FF92"/>
<dbReference type="InterPro" id="IPR015819">
    <property type="entry name" value="Lipid_transp_b-sht_shell"/>
</dbReference>